<keyword evidence="17" id="KW-1185">Reference proteome</keyword>
<keyword evidence="4" id="KW-0145">Chemotaxis</keyword>
<keyword evidence="9 11" id="KW-0807">Transducer</keyword>
<dbReference type="Pfam" id="PF00015">
    <property type="entry name" value="MCPsignal"/>
    <property type="match status" value="1"/>
</dbReference>
<evidence type="ECO:0000256" key="12">
    <source>
        <dbReference type="SAM" id="Coils"/>
    </source>
</evidence>
<accession>A0AAD0SHJ1</accession>
<dbReference type="PANTHER" id="PTHR43531:SF14">
    <property type="entry name" value="METHYL-ACCEPTING CHEMOTAXIS PROTEIN I-RELATED"/>
    <property type="match status" value="1"/>
</dbReference>
<feature type="domain" description="HAMP" evidence="15">
    <location>
        <begin position="230"/>
        <end position="284"/>
    </location>
</feature>
<dbReference type="PROSITE" id="PS50885">
    <property type="entry name" value="HAMP"/>
    <property type="match status" value="1"/>
</dbReference>
<evidence type="ECO:0000256" key="11">
    <source>
        <dbReference type="PROSITE-ProRule" id="PRU00284"/>
    </source>
</evidence>
<dbReference type="GO" id="GO:0004888">
    <property type="term" value="F:transmembrane signaling receptor activity"/>
    <property type="evidence" value="ECO:0007669"/>
    <property type="project" value="InterPro"/>
</dbReference>
<dbReference type="Gene3D" id="1.10.287.950">
    <property type="entry name" value="Methyl-accepting chemotaxis protein"/>
    <property type="match status" value="1"/>
</dbReference>
<dbReference type="EMBL" id="CP023009">
    <property type="protein sequence ID" value="AXW88002.1"/>
    <property type="molecule type" value="Genomic_DNA"/>
</dbReference>
<dbReference type="Pfam" id="PF02203">
    <property type="entry name" value="TarH"/>
    <property type="match status" value="1"/>
</dbReference>
<dbReference type="GO" id="GO:0006935">
    <property type="term" value="P:chemotaxis"/>
    <property type="evidence" value="ECO:0007669"/>
    <property type="project" value="UniProtKB-KW"/>
</dbReference>
<keyword evidence="5" id="KW-0997">Cell inner membrane</keyword>
<dbReference type="SUPFAM" id="SSF47170">
    <property type="entry name" value="Aspartate receptor, ligand-binding domain"/>
    <property type="match status" value="1"/>
</dbReference>
<evidence type="ECO:0000256" key="1">
    <source>
        <dbReference type="ARBA" id="ARBA00004429"/>
    </source>
</evidence>
<evidence type="ECO:0000313" key="16">
    <source>
        <dbReference type="EMBL" id="AXW88002.1"/>
    </source>
</evidence>
<dbReference type="PRINTS" id="PR00260">
    <property type="entry name" value="CHEMTRNSDUCR"/>
</dbReference>
<keyword evidence="7 13" id="KW-1133">Transmembrane helix</keyword>
<evidence type="ECO:0000256" key="2">
    <source>
        <dbReference type="ARBA" id="ARBA00022475"/>
    </source>
</evidence>
<feature type="transmembrane region" description="Helical" evidence="13">
    <location>
        <begin position="21"/>
        <end position="44"/>
    </location>
</feature>
<dbReference type="PROSITE" id="PS50111">
    <property type="entry name" value="CHEMOTAXIS_TRANSDUC_2"/>
    <property type="match status" value="1"/>
</dbReference>
<evidence type="ECO:0000256" key="6">
    <source>
        <dbReference type="ARBA" id="ARBA00022692"/>
    </source>
</evidence>
<dbReference type="GO" id="GO:0005886">
    <property type="term" value="C:plasma membrane"/>
    <property type="evidence" value="ECO:0007669"/>
    <property type="project" value="UniProtKB-SubCell"/>
</dbReference>
<keyword evidence="12" id="KW-0175">Coiled coil</keyword>
<dbReference type="SMART" id="SM00319">
    <property type="entry name" value="TarH"/>
    <property type="match status" value="1"/>
</dbReference>
<evidence type="ECO:0000256" key="3">
    <source>
        <dbReference type="ARBA" id="ARBA00022481"/>
    </source>
</evidence>
<dbReference type="InterPro" id="IPR035440">
    <property type="entry name" value="4HB_MCP_dom_sf"/>
</dbReference>
<dbReference type="Pfam" id="PF00672">
    <property type="entry name" value="HAMP"/>
    <property type="match status" value="1"/>
</dbReference>
<keyword evidence="8 13" id="KW-0472">Membrane</keyword>
<dbReference type="InterPro" id="IPR003122">
    <property type="entry name" value="Tar_rcpt_lig-bd"/>
</dbReference>
<dbReference type="RefSeq" id="WP_118895129.1">
    <property type="nucleotide sequence ID" value="NZ_CP023009.1"/>
</dbReference>
<keyword evidence="6 13" id="KW-0812">Transmembrane</keyword>
<feature type="transmembrane region" description="Helical" evidence="13">
    <location>
        <begin position="209"/>
        <end position="233"/>
    </location>
</feature>
<dbReference type="InterPro" id="IPR003660">
    <property type="entry name" value="HAMP_dom"/>
</dbReference>
<evidence type="ECO:0000256" key="8">
    <source>
        <dbReference type="ARBA" id="ARBA00023136"/>
    </source>
</evidence>
<evidence type="ECO:0000256" key="5">
    <source>
        <dbReference type="ARBA" id="ARBA00022519"/>
    </source>
</evidence>
<sequence>MAARLSHRNGLFRRLSQFRPSFLSGLILIIGLFSLLQLLSIGVLSQTVTQVKQGSHTQDIQGQQQALMDQTRMEVMNASDKLNRAGIYLLYDKESGSVGSWQSLMEEAETSLKLAKSHYQQLMNAVPSDQRDAAFSELTTHYQQLYDGLVELAQGIKQTNEIDIFFAVPIQAYQNMFTQSYARYLKDSDQRQQQTAQQLIGQLDRTQTVFIAVLAALLVIAALVWSGVTRLIVRPLHHIHQHLQNIAAGDLSQPLTQSGRTAREINQLSQSIIVMQTGLVTLIDQVREGMETMLGHVAQANDDNQKLSTQAECQFKELRAATEHVEELNQHLEKHERHTQQASRHAEETSHIAGKGEKMMDDVRVAMRAISDRSQQMTDVISLIDNVAFQTHILSLNAAIEAARAGVQGRGFAVVAREIGTLASQSSHSAQNINALISQSDQSVSSGAQRVNQLNDSLQNIIRAARETSSFLNEITTIAQQQNRSIHEVTHRISSLNESVKQNAGQVAASADTFSSLLQQAAQLNSAVSVFRLPEPSQNEVDYSAPERHAVSNASVMADGHPSEPQARVSVLSVKNPIASADYHS</sequence>
<comment type="subcellular location">
    <subcellularLocation>
        <location evidence="1">Cell inner membrane</location>
        <topology evidence="1">Multi-pass membrane protein</topology>
    </subcellularLocation>
</comment>
<evidence type="ECO:0000256" key="10">
    <source>
        <dbReference type="ARBA" id="ARBA00029447"/>
    </source>
</evidence>
<proteinExistence type="inferred from homology"/>
<dbReference type="GO" id="GO:0007165">
    <property type="term" value="P:signal transduction"/>
    <property type="evidence" value="ECO:0007669"/>
    <property type="project" value="UniProtKB-KW"/>
</dbReference>
<evidence type="ECO:0000259" key="15">
    <source>
        <dbReference type="PROSITE" id="PS50885"/>
    </source>
</evidence>
<comment type="similarity">
    <text evidence="10">Belongs to the methyl-accepting chemotaxis (MCP) protein family.</text>
</comment>
<feature type="coiled-coil region" evidence="12">
    <location>
        <begin position="318"/>
        <end position="348"/>
    </location>
</feature>
<name>A0AAD0SHJ1_9GAMM</name>
<dbReference type="PANTHER" id="PTHR43531">
    <property type="entry name" value="PROTEIN ICFG"/>
    <property type="match status" value="1"/>
</dbReference>
<dbReference type="InterPro" id="IPR004089">
    <property type="entry name" value="MCPsignal_dom"/>
</dbReference>
<dbReference type="SMART" id="SM00304">
    <property type="entry name" value="HAMP"/>
    <property type="match status" value="1"/>
</dbReference>
<dbReference type="Proteomes" id="UP000263881">
    <property type="component" value="Chromosome"/>
</dbReference>
<evidence type="ECO:0000259" key="14">
    <source>
        <dbReference type="PROSITE" id="PS50111"/>
    </source>
</evidence>
<dbReference type="AlphaFoldDB" id="A0AAD0SHJ1"/>
<reference evidence="16 17" key="1">
    <citation type="submission" date="2017-08" db="EMBL/GenBank/DDBJ databases">
        <title>Comparative genomics of bacteria isolated from necrotic lesions of AOD affected trees.</title>
        <authorList>
            <person name="Doonan J."/>
            <person name="Denman S."/>
            <person name="McDonald J.E."/>
        </authorList>
    </citation>
    <scope>NUCLEOTIDE SEQUENCE [LARGE SCALE GENOMIC DNA]</scope>
    <source>
        <strain evidence="16 17">477</strain>
    </source>
</reference>
<evidence type="ECO:0000256" key="7">
    <source>
        <dbReference type="ARBA" id="ARBA00022989"/>
    </source>
</evidence>
<feature type="domain" description="Methyl-accepting transducer" evidence="14">
    <location>
        <begin position="289"/>
        <end position="518"/>
    </location>
</feature>
<keyword evidence="2" id="KW-1003">Cell membrane</keyword>
<evidence type="ECO:0000256" key="4">
    <source>
        <dbReference type="ARBA" id="ARBA00022500"/>
    </source>
</evidence>
<dbReference type="Gene3D" id="1.20.120.30">
    <property type="entry name" value="Aspartate receptor, ligand-binding domain"/>
    <property type="match status" value="1"/>
</dbReference>
<dbReference type="CDD" id="cd06225">
    <property type="entry name" value="HAMP"/>
    <property type="match status" value="1"/>
</dbReference>
<dbReference type="CDD" id="cd19407">
    <property type="entry name" value="Tar_Tsr_sensor"/>
    <property type="match status" value="1"/>
</dbReference>
<dbReference type="KEGG" id="lbq:CKQ53_14170"/>
<gene>
    <name evidence="16" type="ORF">CKQ53_14170</name>
</gene>
<evidence type="ECO:0000256" key="9">
    <source>
        <dbReference type="ARBA" id="ARBA00023224"/>
    </source>
</evidence>
<dbReference type="InterPro" id="IPR004090">
    <property type="entry name" value="Chemotax_Me-accpt_rcpt"/>
</dbReference>
<dbReference type="SUPFAM" id="SSF58104">
    <property type="entry name" value="Methyl-accepting chemotaxis protein (MCP) signaling domain"/>
    <property type="match status" value="1"/>
</dbReference>
<keyword evidence="3" id="KW-0488">Methylation</keyword>
<organism evidence="16 17">
    <name type="scientific">Lonsdalea britannica</name>
    <dbReference type="NCBI Taxonomy" id="1082704"/>
    <lineage>
        <taxon>Bacteria</taxon>
        <taxon>Pseudomonadati</taxon>
        <taxon>Pseudomonadota</taxon>
        <taxon>Gammaproteobacteria</taxon>
        <taxon>Enterobacterales</taxon>
        <taxon>Pectobacteriaceae</taxon>
        <taxon>Lonsdalea</taxon>
    </lineage>
</organism>
<protein>
    <submittedName>
        <fullName evidence="16">Methyl-accepting chemotaxis protein</fullName>
    </submittedName>
</protein>
<evidence type="ECO:0000313" key="17">
    <source>
        <dbReference type="Proteomes" id="UP000263881"/>
    </source>
</evidence>
<dbReference type="InterPro" id="IPR051310">
    <property type="entry name" value="MCP_chemotaxis"/>
</dbReference>
<dbReference type="SMART" id="SM00283">
    <property type="entry name" value="MA"/>
    <property type="match status" value="1"/>
</dbReference>
<evidence type="ECO:0000256" key="13">
    <source>
        <dbReference type="SAM" id="Phobius"/>
    </source>
</evidence>